<accession>A0A0H5NU12</accession>
<protein>
    <submittedName>
        <fullName evidence="1">Uncharacterized protein</fullName>
    </submittedName>
</protein>
<gene>
    <name evidence="1" type="ORF">ERS450000_03421</name>
</gene>
<organism evidence="1 2">
    <name type="scientific">Nocardia farcinica</name>
    <dbReference type="NCBI Taxonomy" id="37329"/>
    <lineage>
        <taxon>Bacteria</taxon>
        <taxon>Bacillati</taxon>
        <taxon>Actinomycetota</taxon>
        <taxon>Actinomycetes</taxon>
        <taxon>Mycobacteriales</taxon>
        <taxon>Nocardiaceae</taxon>
        <taxon>Nocardia</taxon>
    </lineage>
</organism>
<sequence>MRDAAEFVTSIQEQAVASWASYLNQLRLDNLLSALSRQDEHLRDALTSVEEAVKTIDLEVVAANRGGQSGMHGFIAEVAEVGIGNARRQILGHEAIYQWVDDNGPVDLMRGSVEIQQKFVAAGGRFSLGAIAEHFQKYPEYVRNGGKYQIPRDHFEVIQRLRAMSPEEASKLLSRSGDGPSLRDWQRVQAFFQDGSVGFESLEPSMLEYGDVQRDAYTATMAAERDSLRAMDRSLREDAHQRSLPTPGEGGRATLMAAATAGGTAFVLAVVAKRREGKRLNEFSATDWMQLAGTTGASFGKGGVRGMSIYALTNFTATSAAVAGSIVTTSFNIAEQANKLRRGQIDELEFIENSELIALEAAVRALSSLVGQATIPIPILGAVIGTAVGTVMYKAAASSLTKREAALIERYLDEQRTLDKELAAEHQAILDSLDRSMSRYLGLLERAFSPDVQVALVGSVELAVEIGVASDEILDSEEKVDAFFLD</sequence>
<dbReference type="AlphaFoldDB" id="A0A0H5NU12"/>
<reference evidence="2" key="1">
    <citation type="submission" date="2015-03" db="EMBL/GenBank/DDBJ databases">
        <authorList>
            <consortium name="Pathogen Informatics"/>
        </authorList>
    </citation>
    <scope>NUCLEOTIDE SEQUENCE [LARGE SCALE GENOMIC DNA]</scope>
    <source>
        <strain evidence="2">NCTC11134</strain>
    </source>
</reference>
<dbReference type="EMBL" id="LN868938">
    <property type="protein sequence ID" value="CRY79280.1"/>
    <property type="molecule type" value="Genomic_DNA"/>
</dbReference>
<dbReference type="KEGG" id="nfr:ERS450000_03421"/>
<proteinExistence type="predicted"/>
<dbReference type="RefSeq" id="WP_060593184.1">
    <property type="nucleotide sequence ID" value="NZ_FTOW01000016.1"/>
</dbReference>
<evidence type="ECO:0000313" key="1">
    <source>
        <dbReference type="EMBL" id="CRY79280.1"/>
    </source>
</evidence>
<evidence type="ECO:0000313" key="2">
    <source>
        <dbReference type="Proteomes" id="UP000057820"/>
    </source>
</evidence>
<dbReference type="Proteomes" id="UP000057820">
    <property type="component" value="Chromosome 1"/>
</dbReference>
<name>A0A0H5NU12_NOCFR</name>